<sequence>MAKFINHTPFDALCYAGYDVKQQEYDVVVCCAEYFLHKIDKNIETHILSKDNHIIEQFYGCAVNDVEPIPLTLTDEFYGETLLTSVLNESDLSPYKPKCDIIIQGYAYHKSPTLHFDASFSLYRLDDNNQLKKLAHKGISIFGECDWTLNKDVGSISLNNFTYFYKPTQPKTLSKISLRYEYALGGQNLITHQGDTVYNEVCYKNPIGIGWLCFDYFDKLKQYEQPIPNRIAMPQILSRGASLIEPSITKQSGSMTAKEMAQLAYPNAATGFGFVHRSWSPRIAKAGTYDEHWLNNIHPFYPEDFDFNYYNGAPEDQQIDFPDLQIPHYLLINNLSPNAGLEAIILPRHRAFVLISMLGIRVPIPMQVDTIVFDNNKMSLKIVWRTAMLKSFESSEIQLRFEVDPESPLIKFQGESDES</sequence>
<evidence type="ECO:0000313" key="3">
    <source>
        <dbReference type="Proteomes" id="UP000187495"/>
    </source>
</evidence>
<dbReference type="Pfam" id="PF09937">
    <property type="entry name" value="DUF2169"/>
    <property type="match status" value="1"/>
</dbReference>
<keyword evidence="3" id="KW-1185">Reference proteome</keyword>
<dbReference type="RefSeq" id="WP_076555886.1">
    <property type="nucleotide sequence ID" value="NZ_FTNU01000016.1"/>
</dbReference>
<accession>A0A1N7FSI8</accession>
<evidence type="ECO:0000259" key="1">
    <source>
        <dbReference type="Pfam" id="PF09937"/>
    </source>
</evidence>
<proteinExistence type="predicted"/>
<reference evidence="3" key="1">
    <citation type="submission" date="2017-01" db="EMBL/GenBank/DDBJ databases">
        <authorList>
            <person name="Varghese N."/>
            <person name="Submissions S."/>
        </authorList>
    </citation>
    <scope>NUCLEOTIDE SEQUENCE [LARGE SCALE GENOMIC DNA]</scope>
    <source>
        <strain evidence="3">DSM 21768</strain>
    </source>
</reference>
<organism evidence="2 3">
    <name type="scientific">Moraxella cuniculi DSM 21768</name>
    <dbReference type="NCBI Taxonomy" id="1122245"/>
    <lineage>
        <taxon>Bacteria</taxon>
        <taxon>Pseudomonadati</taxon>
        <taxon>Pseudomonadota</taxon>
        <taxon>Gammaproteobacteria</taxon>
        <taxon>Moraxellales</taxon>
        <taxon>Moraxellaceae</taxon>
        <taxon>Moraxella</taxon>
    </lineage>
</organism>
<dbReference type="EMBL" id="FTNU01000016">
    <property type="protein sequence ID" value="SIS03308.1"/>
    <property type="molecule type" value="Genomic_DNA"/>
</dbReference>
<name>A0A1N7FSI8_9GAMM</name>
<dbReference type="InterPro" id="IPR018683">
    <property type="entry name" value="DUF2169"/>
</dbReference>
<dbReference type="Proteomes" id="UP000187495">
    <property type="component" value="Unassembled WGS sequence"/>
</dbReference>
<gene>
    <name evidence="2" type="ORF">SAMN02745664_11657</name>
</gene>
<evidence type="ECO:0000313" key="2">
    <source>
        <dbReference type="EMBL" id="SIS03308.1"/>
    </source>
</evidence>
<feature type="domain" description="DUF2169" evidence="1">
    <location>
        <begin position="67"/>
        <end position="385"/>
    </location>
</feature>
<protein>
    <recommendedName>
        <fullName evidence="1">DUF2169 domain-containing protein</fullName>
    </recommendedName>
</protein>
<dbReference type="AlphaFoldDB" id="A0A1N7FSI8"/>
<dbReference type="STRING" id="34061.B0189_00010"/>